<dbReference type="Proteomes" id="UP001732700">
    <property type="component" value="Chromosome 7A"/>
</dbReference>
<accession>A0ACD5ZRX5</accession>
<reference evidence="1" key="2">
    <citation type="submission" date="2025-09" db="UniProtKB">
        <authorList>
            <consortium name="EnsemblPlants"/>
        </authorList>
    </citation>
    <scope>IDENTIFICATION</scope>
</reference>
<proteinExistence type="predicted"/>
<evidence type="ECO:0000313" key="1">
    <source>
        <dbReference type="EnsemblPlants" id="AVESA.00010b.r2.7AG1245190.1.CDS"/>
    </source>
</evidence>
<keyword evidence="2" id="KW-1185">Reference proteome</keyword>
<sequence>MADAGVTGVAAKLGELAAAEATALLRVDSEIRSLRRKLAYLQALVRGADRARRGRANELLLLWLRETREVAFEVEDAVDEFHLRVEAFHLSVKGRRGWWHGAAFNLLQGLATQIAVRHGLSHQIVKINERIDELNQNKETYAIESFPSETWNSSSVETDPEWYEDGYIVDSRQSEFTSLKDQIINKEKNVSHRAVISILGECGIGKKTLARKLYNDPDIMRHFEVHAYLGIRNSNLEELPSSICKLDNLQTLDLRRTNVRRVGDEFWEIETLRHVLAEKIMLPNCTVSLNNLMTLDGVEPANPWHEEICPLNYMIGLRSLSLSSISETHTKALSAALKKMEFLVNLKLSGEVLPSTIFTDSSMRRLQVLILHGKLEDPHASLSDRYIMPNLTMLHLHKSELSQLFVDKLAVLPCIAEMELLYGSYSGTKLVFPERGFQSLRKLKLKNLCTLEELVVEPGAMTMLSTLAMYDCSILKVVNGLNTLEHLQELAVYNMEMIVATIKHEDKKLFDKIKCLTTPMSPTKVDREVPVGSWVRNLGRPAPALRVSGAPESLSDDLESSGCVERKATDDIEVHYSSGGAWVRLAQV</sequence>
<organism evidence="1 2">
    <name type="scientific">Avena sativa</name>
    <name type="common">Oat</name>
    <dbReference type="NCBI Taxonomy" id="4498"/>
    <lineage>
        <taxon>Eukaryota</taxon>
        <taxon>Viridiplantae</taxon>
        <taxon>Streptophyta</taxon>
        <taxon>Embryophyta</taxon>
        <taxon>Tracheophyta</taxon>
        <taxon>Spermatophyta</taxon>
        <taxon>Magnoliopsida</taxon>
        <taxon>Liliopsida</taxon>
        <taxon>Poales</taxon>
        <taxon>Poaceae</taxon>
        <taxon>BOP clade</taxon>
        <taxon>Pooideae</taxon>
        <taxon>Poodae</taxon>
        <taxon>Poeae</taxon>
        <taxon>Poeae Chloroplast Group 1 (Aveneae type)</taxon>
        <taxon>Aveninae</taxon>
        <taxon>Avena</taxon>
    </lineage>
</organism>
<evidence type="ECO:0000313" key="2">
    <source>
        <dbReference type="Proteomes" id="UP001732700"/>
    </source>
</evidence>
<dbReference type="EnsemblPlants" id="AVESA.00010b.r2.7AG1245190.1">
    <property type="protein sequence ID" value="AVESA.00010b.r2.7AG1245190.1.CDS"/>
    <property type="gene ID" value="AVESA.00010b.r2.7AG1245190"/>
</dbReference>
<protein>
    <submittedName>
        <fullName evidence="1">Uncharacterized protein</fullName>
    </submittedName>
</protein>
<reference evidence="1" key="1">
    <citation type="submission" date="2021-05" db="EMBL/GenBank/DDBJ databases">
        <authorList>
            <person name="Scholz U."/>
            <person name="Mascher M."/>
            <person name="Fiebig A."/>
        </authorList>
    </citation>
    <scope>NUCLEOTIDE SEQUENCE [LARGE SCALE GENOMIC DNA]</scope>
</reference>
<name>A0ACD5ZRX5_AVESA</name>